<feature type="chain" id="PRO_5047464990" description="LysM domain-containing protein" evidence="2">
    <location>
        <begin position="24"/>
        <end position="247"/>
    </location>
</feature>
<dbReference type="RefSeq" id="WP_166154570.1">
    <property type="nucleotide sequence ID" value="NZ_JAAOIW010000015.1"/>
</dbReference>
<feature type="region of interest" description="Disordered" evidence="1">
    <location>
        <begin position="228"/>
        <end position="247"/>
    </location>
</feature>
<feature type="compositionally biased region" description="Low complexity" evidence="1">
    <location>
        <begin position="236"/>
        <end position="247"/>
    </location>
</feature>
<evidence type="ECO:0000256" key="2">
    <source>
        <dbReference type="SAM" id="SignalP"/>
    </source>
</evidence>
<gene>
    <name evidence="3" type="ORF">G9U52_29865</name>
</gene>
<proteinExistence type="predicted"/>
<dbReference type="EMBL" id="JAAOIW010000015">
    <property type="protein sequence ID" value="NHN34032.1"/>
    <property type="molecule type" value="Genomic_DNA"/>
</dbReference>
<dbReference type="Proteomes" id="UP001165962">
    <property type="component" value="Unassembled WGS sequence"/>
</dbReference>
<feature type="compositionally biased region" description="Gly residues" evidence="1">
    <location>
        <begin position="139"/>
        <end position="152"/>
    </location>
</feature>
<keyword evidence="2" id="KW-0732">Signal</keyword>
<sequence length="247" mass="25043">MKKKLLPITLGLALMAIAGTAYAQTVTTPTTTDTSIHQKAAGDKNRQGGYASMVNQELLTLLKTDQATLQTELKAGKTLAAIGEAAGVTKQQIIDLLVAQDAAKLAQSVTDGKITQAEADTKKAKQLEMATKRVDQAGNMGGKGPGGPGGKGADGRGGHGGPGGQGGIGGGGFGETVATLTGLTAQEIGTQMKAGKSLSEIALEKGVSKQQLIDALVKKETEKITKMVDEKHVPKAAGATTAPTTTP</sequence>
<accession>A0ABX0JGK8</accession>
<reference evidence="3" key="1">
    <citation type="submission" date="2020-03" db="EMBL/GenBank/DDBJ databases">
        <title>Draft sequencing of Paenibacilllus sp. S3N08.</title>
        <authorList>
            <person name="Kim D.-U."/>
        </authorList>
    </citation>
    <scope>NUCLEOTIDE SEQUENCE</scope>
    <source>
        <strain evidence="3">S3N08</strain>
    </source>
</reference>
<protein>
    <recommendedName>
        <fullName evidence="5">LysM domain-containing protein</fullName>
    </recommendedName>
</protein>
<feature type="compositionally biased region" description="Gly residues" evidence="1">
    <location>
        <begin position="158"/>
        <end position="172"/>
    </location>
</feature>
<name>A0ABX0JGK8_9BACL</name>
<evidence type="ECO:0000313" key="3">
    <source>
        <dbReference type="EMBL" id="NHN34032.1"/>
    </source>
</evidence>
<feature type="region of interest" description="Disordered" evidence="1">
    <location>
        <begin position="136"/>
        <end position="172"/>
    </location>
</feature>
<feature type="signal peptide" evidence="2">
    <location>
        <begin position="1"/>
        <end position="23"/>
    </location>
</feature>
<evidence type="ECO:0008006" key="5">
    <source>
        <dbReference type="Google" id="ProtNLM"/>
    </source>
</evidence>
<keyword evidence="4" id="KW-1185">Reference proteome</keyword>
<comment type="caution">
    <text evidence="3">The sequence shown here is derived from an EMBL/GenBank/DDBJ whole genome shotgun (WGS) entry which is preliminary data.</text>
</comment>
<evidence type="ECO:0000256" key="1">
    <source>
        <dbReference type="SAM" id="MobiDB-lite"/>
    </source>
</evidence>
<organism evidence="3 4">
    <name type="scientific">Paenibacillus agricola</name>
    <dbReference type="NCBI Taxonomy" id="2716264"/>
    <lineage>
        <taxon>Bacteria</taxon>
        <taxon>Bacillati</taxon>
        <taxon>Bacillota</taxon>
        <taxon>Bacilli</taxon>
        <taxon>Bacillales</taxon>
        <taxon>Paenibacillaceae</taxon>
        <taxon>Paenibacillus</taxon>
    </lineage>
</organism>
<evidence type="ECO:0000313" key="4">
    <source>
        <dbReference type="Proteomes" id="UP001165962"/>
    </source>
</evidence>